<sequence>MSGEYPLYFIVLTLLGKYLISSGEPSQTSSSSSTDSQPSLRLKARYQSVQILPLNAYLPFRKSLHTYFLPLCTAFEPILGVKAKEDFANSLVKILHIERNAPEALAELVMAEVLTQENDHLLFRGNSLATKAVEAYMKLVATDYLQVNESLATPERLPALEQLVAVVLSLMFPPIEERTHCKRGGGQIVTGGDSDDDDVLLELWLLDAFLLERPLTLD</sequence>
<keyword evidence="4" id="KW-1185">Reference proteome</keyword>
<protein>
    <submittedName>
        <fullName evidence="5">Ras-GAP domain-containing protein</fullName>
    </submittedName>
</protein>
<feature type="signal peptide" evidence="2">
    <location>
        <begin position="1"/>
        <end position="23"/>
    </location>
</feature>
<evidence type="ECO:0000313" key="4">
    <source>
        <dbReference type="Proteomes" id="UP000887561"/>
    </source>
</evidence>
<dbReference type="InterPro" id="IPR008936">
    <property type="entry name" value="Rho_GTPase_activation_prot"/>
</dbReference>
<evidence type="ECO:0000256" key="1">
    <source>
        <dbReference type="ARBA" id="ARBA00022468"/>
    </source>
</evidence>
<evidence type="ECO:0000313" key="5">
    <source>
        <dbReference type="WBParaSite" id="scaffold1482_cov191.g3157"/>
    </source>
</evidence>
<organism evidence="4 5">
    <name type="scientific">Meloidogyne javanica</name>
    <name type="common">Root-knot nematode worm</name>
    <dbReference type="NCBI Taxonomy" id="6303"/>
    <lineage>
        <taxon>Eukaryota</taxon>
        <taxon>Metazoa</taxon>
        <taxon>Ecdysozoa</taxon>
        <taxon>Nematoda</taxon>
        <taxon>Chromadorea</taxon>
        <taxon>Rhabditida</taxon>
        <taxon>Tylenchina</taxon>
        <taxon>Tylenchomorpha</taxon>
        <taxon>Tylenchoidea</taxon>
        <taxon>Meloidogynidae</taxon>
        <taxon>Meloidogyninae</taxon>
        <taxon>Meloidogyne</taxon>
        <taxon>Meloidogyne incognita group</taxon>
    </lineage>
</organism>
<keyword evidence="2" id="KW-0732">Signal</keyword>
<dbReference type="PANTHER" id="PTHR10194:SF60">
    <property type="entry name" value="RAS GTPASE-ACTIVATING PROTEIN RASKOL"/>
    <property type="match status" value="1"/>
</dbReference>
<feature type="domain" description="Ras-GAP" evidence="3">
    <location>
        <begin position="83"/>
        <end position="146"/>
    </location>
</feature>
<dbReference type="Proteomes" id="UP000887561">
    <property type="component" value="Unplaced"/>
</dbReference>
<dbReference type="PROSITE" id="PS50018">
    <property type="entry name" value="RAS_GTPASE_ACTIV_2"/>
    <property type="match status" value="1"/>
</dbReference>
<dbReference type="Gene3D" id="1.10.506.10">
    <property type="entry name" value="GTPase Activation - p120gap, domain 1"/>
    <property type="match status" value="1"/>
</dbReference>
<dbReference type="PANTHER" id="PTHR10194">
    <property type="entry name" value="RAS GTPASE-ACTIVATING PROTEINS"/>
    <property type="match status" value="1"/>
</dbReference>
<name>A0A915LMW8_MELJA</name>
<proteinExistence type="predicted"/>
<reference evidence="5" key="1">
    <citation type="submission" date="2022-11" db="UniProtKB">
        <authorList>
            <consortium name="WormBaseParasite"/>
        </authorList>
    </citation>
    <scope>IDENTIFICATION</scope>
</reference>
<dbReference type="InterPro" id="IPR001936">
    <property type="entry name" value="RasGAP_dom"/>
</dbReference>
<feature type="chain" id="PRO_5036895583" evidence="2">
    <location>
        <begin position="24"/>
        <end position="218"/>
    </location>
</feature>
<evidence type="ECO:0000256" key="2">
    <source>
        <dbReference type="SAM" id="SignalP"/>
    </source>
</evidence>
<dbReference type="AlphaFoldDB" id="A0A915LMW8"/>
<keyword evidence="1" id="KW-0343">GTPase activation</keyword>
<dbReference type="InterPro" id="IPR039360">
    <property type="entry name" value="Ras_GTPase"/>
</dbReference>
<evidence type="ECO:0000259" key="3">
    <source>
        <dbReference type="PROSITE" id="PS50018"/>
    </source>
</evidence>
<dbReference type="SUPFAM" id="SSF48350">
    <property type="entry name" value="GTPase activation domain, GAP"/>
    <property type="match status" value="1"/>
</dbReference>
<dbReference type="GO" id="GO:0005096">
    <property type="term" value="F:GTPase activator activity"/>
    <property type="evidence" value="ECO:0007669"/>
    <property type="project" value="UniProtKB-KW"/>
</dbReference>
<accession>A0A915LMW8</accession>
<dbReference type="WBParaSite" id="scaffold1482_cov191.g3157">
    <property type="protein sequence ID" value="scaffold1482_cov191.g3157"/>
    <property type="gene ID" value="scaffold1482_cov191.g3157"/>
</dbReference>